<sequence length="382" mass="42993">MSGRVRQWTKPIAALVALALLAGCWDQVDLQDVTFISAIGIDYAEGDFTLYAHVISPSSTAKKESEEAGSEKVTSWVGEASGNSVFMAIGNLAKVSQHPISMDHLRAVVIHERALPHLTSVFDAINRQRATRGTIWVYGTRGSIQELFESEPLSTASPLDNVIYKPEQIFKEFSFFYPKRMRAFLQSFREEAMTTTLPALRMTKQNWSAEGKSINVPGVEGVFIFKDEKNAAFMTLDKASGLQWTLPHYRAGFLKLGEAPNAVTIYVTDTDSDLSVDWKQGRPSFTLQIKAKCQIVEMGKRMSKKEIEQLAETAIQTEIGNTYKEAVKRKADPFMLELHLYRYHNRRWKQLTQSGGWVPEENSLRVKANLLLTSPGKYELDT</sequence>
<dbReference type="InterPro" id="IPR057336">
    <property type="entry name" value="GerAC_N"/>
</dbReference>
<feature type="domain" description="Spore germination GerAC-like C-terminal" evidence="9">
    <location>
        <begin position="221"/>
        <end position="370"/>
    </location>
</feature>
<keyword evidence="3" id="KW-0309">Germination</keyword>
<evidence type="ECO:0000256" key="8">
    <source>
        <dbReference type="SAM" id="SignalP"/>
    </source>
</evidence>
<dbReference type="Pfam" id="PF25198">
    <property type="entry name" value="Spore_GerAC_N"/>
    <property type="match status" value="1"/>
</dbReference>
<reference evidence="12" key="1">
    <citation type="journal article" date="2019" name="Int. J. Syst. Evol. Microbiol.">
        <title>The Global Catalogue of Microorganisms (GCM) 10K type strain sequencing project: providing services to taxonomists for standard genome sequencing and annotation.</title>
        <authorList>
            <consortium name="The Broad Institute Genomics Platform"/>
            <consortium name="The Broad Institute Genome Sequencing Center for Infectious Disease"/>
            <person name="Wu L."/>
            <person name="Ma J."/>
        </authorList>
    </citation>
    <scope>NUCLEOTIDE SEQUENCE [LARGE SCALE GENOMIC DNA]</scope>
    <source>
        <strain evidence="12">TISTR 1827</strain>
    </source>
</reference>
<evidence type="ECO:0000259" key="9">
    <source>
        <dbReference type="Pfam" id="PF05504"/>
    </source>
</evidence>
<evidence type="ECO:0000256" key="1">
    <source>
        <dbReference type="ARBA" id="ARBA00004635"/>
    </source>
</evidence>
<evidence type="ECO:0000313" key="12">
    <source>
        <dbReference type="Proteomes" id="UP001597493"/>
    </source>
</evidence>
<comment type="similarity">
    <text evidence="2">Belongs to the GerABKC lipoprotein family.</text>
</comment>
<dbReference type="PANTHER" id="PTHR35789:SF1">
    <property type="entry name" value="SPORE GERMINATION PROTEIN B3"/>
    <property type="match status" value="1"/>
</dbReference>
<protein>
    <submittedName>
        <fullName evidence="11">Ger(X)C family spore germination protein</fullName>
    </submittedName>
</protein>
<keyword evidence="6" id="KW-0564">Palmitate</keyword>
<dbReference type="InterPro" id="IPR008844">
    <property type="entry name" value="Spore_GerAC-like"/>
</dbReference>
<dbReference type="EMBL" id="JBHUMY010000005">
    <property type="protein sequence ID" value="MFD2659585.1"/>
    <property type="molecule type" value="Genomic_DNA"/>
</dbReference>
<evidence type="ECO:0000259" key="10">
    <source>
        <dbReference type="Pfam" id="PF25198"/>
    </source>
</evidence>
<dbReference type="RefSeq" id="WP_379270272.1">
    <property type="nucleotide sequence ID" value="NZ_JBHUGT010000013.1"/>
</dbReference>
<dbReference type="NCBIfam" id="TIGR02887">
    <property type="entry name" value="spore_ger_x_C"/>
    <property type="match status" value="1"/>
</dbReference>
<dbReference type="PANTHER" id="PTHR35789">
    <property type="entry name" value="SPORE GERMINATION PROTEIN B3"/>
    <property type="match status" value="1"/>
</dbReference>
<evidence type="ECO:0000256" key="7">
    <source>
        <dbReference type="ARBA" id="ARBA00023288"/>
    </source>
</evidence>
<dbReference type="Pfam" id="PF05504">
    <property type="entry name" value="Spore_GerAC"/>
    <property type="match status" value="1"/>
</dbReference>
<feature type="signal peptide" evidence="8">
    <location>
        <begin position="1"/>
        <end position="22"/>
    </location>
</feature>
<organism evidence="11 12">
    <name type="scientific">Paenibacillus thailandensis</name>
    <dbReference type="NCBI Taxonomy" id="393250"/>
    <lineage>
        <taxon>Bacteria</taxon>
        <taxon>Bacillati</taxon>
        <taxon>Bacillota</taxon>
        <taxon>Bacilli</taxon>
        <taxon>Bacillales</taxon>
        <taxon>Paenibacillaceae</taxon>
        <taxon>Paenibacillus</taxon>
    </lineage>
</organism>
<keyword evidence="4 8" id="KW-0732">Signal</keyword>
<comment type="subcellular location">
    <subcellularLocation>
        <location evidence="1">Membrane</location>
        <topology evidence="1">Lipid-anchor</topology>
    </subcellularLocation>
</comment>
<comment type="caution">
    <text evidence="11">The sequence shown here is derived from an EMBL/GenBank/DDBJ whole genome shotgun (WGS) entry which is preliminary data.</text>
</comment>
<dbReference type="Gene3D" id="3.30.300.210">
    <property type="entry name" value="Nutrient germinant receptor protein C, domain 3"/>
    <property type="match status" value="1"/>
</dbReference>
<evidence type="ECO:0000313" key="11">
    <source>
        <dbReference type="EMBL" id="MFD2659585.1"/>
    </source>
</evidence>
<keyword evidence="12" id="KW-1185">Reference proteome</keyword>
<dbReference type="InterPro" id="IPR046953">
    <property type="entry name" value="Spore_GerAC-like_C"/>
</dbReference>
<keyword evidence="5" id="KW-0472">Membrane</keyword>
<evidence type="ECO:0000256" key="4">
    <source>
        <dbReference type="ARBA" id="ARBA00022729"/>
    </source>
</evidence>
<evidence type="ECO:0000256" key="5">
    <source>
        <dbReference type="ARBA" id="ARBA00023136"/>
    </source>
</evidence>
<feature type="domain" description="Spore germination protein N-terminal" evidence="10">
    <location>
        <begin position="26"/>
        <end position="201"/>
    </location>
</feature>
<name>A0ABW5QU03_9BACL</name>
<evidence type="ECO:0000256" key="6">
    <source>
        <dbReference type="ARBA" id="ARBA00023139"/>
    </source>
</evidence>
<gene>
    <name evidence="11" type="ORF">ACFSW5_04815</name>
</gene>
<dbReference type="PROSITE" id="PS51257">
    <property type="entry name" value="PROKAR_LIPOPROTEIN"/>
    <property type="match status" value="1"/>
</dbReference>
<evidence type="ECO:0000256" key="2">
    <source>
        <dbReference type="ARBA" id="ARBA00007886"/>
    </source>
</evidence>
<dbReference type="Proteomes" id="UP001597493">
    <property type="component" value="Unassembled WGS sequence"/>
</dbReference>
<proteinExistence type="inferred from homology"/>
<keyword evidence="7" id="KW-0449">Lipoprotein</keyword>
<feature type="chain" id="PRO_5045537238" evidence="8">
    <location>
        <begin position="23"/>
        <end position="382"/>
    </location>
</feature>
<dbReference type="InterPro" id="IPR038501">
    <property type="entry name" value="Spore_GerAC_C_sf"/>
</dbReference>
<evidence type="ECO:0000256" key="3">
    <source>
        <dbReference type="ARBA" id="ARBA00022544"/>
    </source>
</evidence>
<accession>A0ABW5QU03</accession>